<protein>
    <submittedName>
        <fullName evidence="3">Glycosyltransferase family 9 protein</fullName>
    </submittedName>
</protein>
<dbReference type="PANTHER" id="PTHR30160">
    <property type="entry name" value="TETRAACYLDISACCHARIDE 4'-KINASE-RELATED"/>
    <property type="match status" value="1"/>
</dbReference>
<proteinExistence type="predicted"/>
<dbReference type="PANTHER" id="PTHR30160:SF1">
    <property type="entry name" value="LIPOPOLYSACCHARIDE 1,2-N-ACETYLGLUCOSAMINETRANSFERASE-RELATED"/>
    <property type="match status" value="1"/>
</dbReference>
<evidence type="ECO:0000313" key="4">
    <source>
        <dbReference type="Proteomes" id="UP001500711"/>
    </source>
</evidence>
<keyword evidence="2" id="KW-0808">Transferase</keyword>
<name>A0ABP7A241_9PSEU</name>
<dbReference type="Gene3D" id="3.40.50.2000">
    <property type="entry name" value="Glycogen Phosphorylase B"/>
    <property type="match status" value="2"/>
</dbReference>
<gene>
    <name evidence="3" type="ORF">GCM10022267_06930</name>
</gene>
<evidence type="ECO:0000256" key="2">
    <source>
        <dbReference type="ARBA" id="ARBA00022679"/>
    </source>
</evidence>
<dbReference type="RefSeq" id="WP_346127534.1">
    <property type="nucleotide sequence ID" value="NZ_BAABBE010000002.1"/>
</dbReference>
<dbReference type="EMBL" id="BAABBE010000002">
    <property type="protein sequence ID" value="GAA3623432.1"/>
    <property type="molecule type" value="Genomic_DNA"/>
</dbReference>
<keyword evidence="1" id="KW-0328">Glycosyltransferase</keyword>
<evidence type="ECO:0000313" key="3">
    <source>
        <dbReference type="EMBL" id="GAA3623432.1"/>
    </source>
</evidence>
<dbReference type="Proteomes" id="UP001500711">
    <property type="component" value="Unassembled WGS sequence"/>
</dbReference>
<reference evidence="4" key="1">
    <citation type="journal article" date="2019" name="Int. J. Syst. Evol. Microbiol.">
        <title>The Global Catalogue of Microorganisms (GCM) 10K type strain sequencing project: providing services to taxonomists for standard genome sequencing and annotation.</title>
        <authorList>
            <consortium name="The Broad Institute Genomics Platform"/>
            <consortium name="The Broad Institute Genome Sequencing Center for Infectious Disease"/>
            <person name="Wu L."/>
            <person name="Ma J."/>
        </authorList>
    </citation>
    <scope>NUCLEOTIDE SEQUENCE [LARGE SCALE GENOMIC DNA]</scope>
    <source>
        <strain evidence="4">JCM 17494</strain>
    </source>
</reference>
<organism evidence="3 4">
    <name type="scientific">Lentzea roselyniae</name>
    <dbReference type="NCBI Taxonomy" id="531940"/>
    <lineage>
        <taxon>Bacteria</taxon>
        <taxon>Bacillati</taxon>
        <taxon>Actinomycetota</taxon>
        <taxon>Actinomycetes</taxon>
        <taxon>Pseudonocardiales</taxon>
        <taxon>Pseudonocardiaceae</taxon>
        <taxon>Lentzea</taxon>
    </lineage>
</organism>
<sequence length="324" mass="33432">MRTLIARLDSDGDVLLSGPAVRAAAEAGEVVFLCGPAGVQAAELLPGVTRIVEWECPWIANPAPDVRAFDIEAITALLRGIRADVALILTSFHQSPLPLALVLRLAGVPKIVARSVDYAGSLLDVRLRDDPDLPEAERALEVARAAGFTSSDSRLAVVEPPKTELSHPYVVVHPGATAPARTWSPDRWAKAVVALTAAGYRVVVTGGPAEAGLTEHVAGACGTDLGGRTSFRELAGVLAGADAVVAGNTGPAHLAAAVGTPVVSLFSPVVPAARWAPHGRHVLLGDQNAPCRGTRARECPVPGHPCLDLIDPAEVVAAVAEVTA</sequence>
<dbReference type="CDD" id="cd03789">
    <property type="entry name" value="GT9_LPS_heptosyltransferase"/>
    <property type="match status" value="1"/>
</dbReference>
<evidence type="ECO:0000256" key="1">
    <source>
        <dbReference type="ARBA" id="ARBA00022676"/>
    </source>
</evidence>
<dbReference type="InterPro" id="IPR051199">
    <property type="entry name" value="LPS_LOS_Heptosyltrfase"/>
</dbReference>
<comment type="caution">
    <text evidence="3">The sequence shown here is derived from an EMBL/GenBank/DDBJ whole genome shotgun (WGS) entry which is preliminary data.</text>
</comment>
<dbReference type="Pfam" id="PF01075">
    <property type="entry name" value="Glyco_transf_9"/>
    <property type="match status" value="1"/>
</dbReference>
<dbReference type="SUPFAM" id="SSF53756">
    <property type="entry name" value="UDP-Glycosyltransferase/glycogen phosphorylase"/>
    <property type="match status" value="1"/>
</dbReference>
<dbReference type="InterPro" id="IPR002201">
    <property type="entry name" value="Glyco_trans_9"/>
</dbReference>
<keyword evidence="4" id="KW-1185">Reference proteome</keyword>
<accession>A0ABP7A241</accession>